<sequence>MDEEHTITLNLASSPDPLLDPILSPPMLPPSRVKKMPQPAAQLLSIARSPRKQMFELDIGNEQSPQRLFVTVEAGENPGTIPNNNRNIKRRLFQSPTPTPSRRAMSQIKNNAVTTTTVPLHGLTDDEGVTPKKRGRPRKSGTPVQTRRKRQGTPGKVGRPPRRASASPHKDFPTSDLGFEDVDATPRARPVAQPSPRKSTKRKTMSPTKGDGATDGQPPRKRGRPRKSETIPTSPSPRRPAQQEPAPAPTSDSHFNDGEEWAEMHDDPADDYSEAGSVRSQSHDRQDGQDTVMANEDFTNFTRISISELPSMQMNSSVMSHHQQQQEDLGEETSLIIERTMDYLRQSRNRTTNRRETPQDTQTAQRARISPPTTFQPPQEEPPQASPGAWWNQAPKRPKRKKPISKTLGLKRLIDEANAREAEQGQGGPSNFQEPDVSGYDDSFSTIPDSVLIAATPRKPLQLPVENEEAEQEDAQEDEIPSEQIQPSIERQSTVNPSIPQSETNRLLTPDETSSPVPPEDGEMQQEPQLSGPALEIEMPSSPPISNPSPPPQQQQHPTNSFSSHMRSNSTETPADQLSSFKSTSTAVFNAQQQAVPQPSLTLPEPVHRPSLSPIVRAGQRLQQVTSDPPSPPARDKALGSPFRKSVTKSSQSPAQFNAPARTAQSLNTRAAPEEEEQRSWSDSLGRVKDIVSNAVRAISPRRRGPIPNTDNPEDPFGPDPVETSRSGESRKTLFSPVEQMVDRDATISATGSPKAASIRDDDAMSWQGESSPVREPVVEEQEFASPTSSVFAAHGSFLSSREPEEPEQNSIPEPTPISLGVAAARAQAQQQLQEEEDDEEDFFLLEAQRPTPFAVKYAPLQEQTNIDPPRMKTIISTTDRLERLDRRSHLQNDENRRLRESAPANQDDEMSLLSQINENRAPASSRSAPAPATARKQPAFADFFSPMATLPPNSQNAPGVGVFPTAEGQRGERTRTERPVSRSTAAVRRLQPSSNSLFPKYTPAEPVAKPQPIPQKKLEIGNRRPSVDLFSPKRKPAEVPKPVEPMPIKEVSRSHTEPKQDEEGDEEEEAEKDLPVPAAQNPPSRRNSLFGAIHSIPKLFSYQRAKPAEQPETQQVQRQQKYSHPSHEVHEEDYLEASELHSSPPRPRPRHRAASPSKSCIRSPEKGKTPGRVVEFTSSTLSPLAQAERR</sequence>
<feature type="non-terminal residue" evidence="2">
    <location>
        <position position="1191"/>
    </location>
</feature>
<feature type="compositionally biased region" description="Low complexity" evidence="1">
    <location>
        <begin position="823"/>
        <end position="833"/>
    </location>
</feature>
<gene>
    <name evidence="2" type="ORF">QBC38DRAFT_328415</name>
</gene>
<feature type="region of interest" description="Disordered" evidence="1">
    <location>
        <begin position="75"/>
        <end position="297"/>
    </location>
</feature>
<comment type="caution">
    <text evidence="2">The sequence shown here is derived from an EMBL/GenBank/DDBJ whole genome shotgun (WGS) entry which is preliminary data.</text>
</comment>
<dbReference type="GO" id="GO:0003677">
    <property type="term" value="F:DNA binding"/>
    <property type="evidence" value="ECO:0007669"/>
    <property type="project" value="InterPro"/>
</dbReference>
<reference evidence="2" key="2">
    <citation type="submission" date="2023-05" db="EMBL/GenBank/DDBJ databases">
        <authorList>
            <consortium name="Lawrence Berkeley National Laboratory"/>
            <person name="Steindorff A."/>
            <person name="Hensen N."/>
            <person name="Bonometti L."/>
            <person name="Westerberg I."/>
            <person name="Brannstrom I.O."/>
            <person name="Guillou S."/>
            <person name="Cros-Aarteil S."/>
            <person name="Calhoun S."/>
            <person name="Haridas S."/>
            <person name="Kuo A."/>
            <person name="Mondo S."/>
            <person name="Pangilinan J."/>
            <person name="Riley R."/>
            <person name="Labutti K."/>
            <person name="Andreopoulos B."/>
            <person name="Lipzen A."/>
            <person name="Chen C."/>
            <person name="Yanf M."/>
            <person name="Daum C."/>
            <person name="Ng V."/>
            <person name="Clum A."/>
            <person name="Ohm R."/>
            <person name="Martin F."/>
            <person name="Silar P."/>
            <person name="Natvig D."/>
            <person name="Lalanne C."/>
            <person name="Gautier V."/>
            <person name="Ament-Velasquez S.L."/>
            <person name="Kruys A."/>
            <person name="Hutchinson M.I."/>
            <person name="Powell A.J."/>
            <person name="Barry K."/>
            <person name="Miller A.N."/>
            <person name="Grigoriev I.V."/>
            <person name="Debuchy R."/>
            <person name="Gladieux P."/>
            <person name="Thoren M.H."/>
            <person name="Johannesson H."/>
        </authorList>
    </citation>
    <scope>NUCLEOTIDE SEQUENCE</scope>
    <source>
        <strain evidence="2">CBS 990.96</strain>
    </source>
</reference>
<feature type="compositionally biased region" description="Basic and acidic residues" evidence="1">
    <location>
        <begin position="1017"/>
        <end position="1027"/>
    </location>
</feature>
<evidence type="ECO:0000313" key="3">
    <source>
        <dbReference type="Proteomes" id="UP001301958"/>
    </source>
</evidence>
<dbReference type="InterPro" id="IPR017956">
    <property type="entry name" value="AT_hook_DNA-bd_motif"/>
</dbReference>
<evidence type="ECO:0000313" key="2">
    <source>
        <dbReference type="EMBL" id="KAK4227980.1"/>
    </source>
</evidence>
<accession>A0AAN7BR52</accession>
<dbReference type="SMART" id="SM00384">
    <property type="entry name" value="AT_hook"/>
    <property type="match status" value="3"/>
</dbReference>
<dbReference type="Proteomes" id="UP001301958">
    <property type="component" value="Unassembled WGS sequence"/>
</dbReference>
<name>A0AAN7BR52_9PEZI</name>
<organism evidence="2 3">
    <name type="scientific">Podospora fimiseda</name>
    <dbReference type="NCBI Taxonomy" id="252190"/>
    <lineage>
        <taxon>Eukaryota</taxon>
        <taxon>Fungi</taxon>
        <taxon>Dikarya</taxon>
        <taxon>Ascomycota</taxon>
        <taxon>Pezizomycotina</taxon>
        <taxon>Sordariomycetes</taxon>
        <taxon>Sordariomycetidae</taxon>
        <taxon>Sordariales</taxon>
        <taxon>Podosporaceae</taxon>
        <taxon>Podospora</taxon>
    </lineage>
</organism>
<evidence type="ECO:0000256" key="1">
    <source>
        <dbReference type="SAM" id="MobiDB-lite"/>
    </source>
</evidence>
<feature type="compositionally biased region" description="Polar residues" evidence="1">
    <location>
        <begin position="483"/>
        <end position="515"/>
    </location>
</feature>
<feature type="region of interest" description="Disordered" evidence="1">
    <location>
        <begin position="878"/>
        <end position="1191"/>
    </location>
</feature>
<dbReference type="AlphaFoldDB" id="A0AAN7BR52"/>
<feature type="compositionally biased region" description="Low complexity" evidence="1">
    <location>
        <begin position="13"/>
        <end position="22"/>
    </location>
</feature>
<feature type="compositionally biased region" description="Basic and acidic residues" evidence="1">
    <location>
        <begin position="254"/>
        <end position="267"/>
    </location>
</feature>
<feature type="compositionally biased region" description="Pro residues" evidence="1">
    <location>
        <begin position="541"/>
        <end position="553"/>
    </location>
</feature>
<feature type="compositionally biased region" description="Basic and acidic residues" evidence="1">
    <location>
        <begin position="880"/>
        <end position="901"/>
    </location>
</feature>
<feature type="compositionally biased region" description="Low complexity" evidence="1">
    <location>
        <begin position="921"/>
        <end position="936"/>
    </location>
</feature>
<protein>
    <submittedName>
        <fullName evidence="2">Uncharacterized protein</fullName>
    </submittedName>
</protein>
<proteinExistence type="predicted"/>
<dbReference type="EMBL" id="MU865324">
    <property type="protein sequence ID" value="KAK4227980.1"/>
    <property type="molecule type" value="Genomic_DNA"/>
</dbReference>
<feature type="region of interest" description="Disordered" evidence="1">
    <location>
        <begin position="346"/>
        <end position="840"/>
    </location>
</feature>
<feature type="region of interest" description="Disordered" evidence="1">
    <location>
        <begin position="1"/>
        <end position="36"/>
    </location>
</feature>
<feature type="compositionally biased region" description="Acidic residues" evidence="1">
    <location>
        <begin position="1063"/>
        <end position="1072"/>
    </location>
</feature>
<keyword evidence="3" id="KW-1185">Reference proteome</keyword>
<feature type="compositionally biased region" description="Low complexity" evidence="1">
    <location>
        <begin position="1111"/>
        <end position="1121"/>
    </location>
</feature>
<feature type="compositionally biased region" description="Basic and acidic residues" evidence="1">
    <location>
        <begin position="1051"/>
        <end position="1062"/>
    </location>
</feature>
<reference evidence="2" key="1">
    <citation type="journal article" date="2023" name="Mol. Phylogenet. Evol.">
        <title>Genome-scale phylogeny and comparative genomics of the fungal order Sordariales.</title>
        <authorList>
            <person name="Hensen N."/>
            <person name="Bonometti L."/>
            <person name="Westerberg I."/>
            <person name="Brannstrom I.O."/>
            <person name="Guillou S."/>
            <person name="Cros-Aarteil S."/>
            <person name="Calhoun S."/>
            <person name="Haridas S."/>
            <person name="Kuo A."/>
            <person name="Mondo S."/>
            <person name="Pangilinan J."/>
            <person name="Riley R."/>
            <person name="LaButti K."/>
            <person name="Andreopoulos B."/>
            <person name="Lipzen A."/>
            <person name="Chen C."/>
            <person name="Yan M."/>
            <person name="Daum C."/>
            <person name="Ng V."/>
            <person name="Clum A."/>
            <person name="Steindorff A."/>
            <person name="Ohm R.A."/>
            <person name="Martin F."/>
            <person name="Silar P."/>
            <person name="Natvig D.O."/>
            <person name="Lalanne C."/>
            <person name="Gautier V."/>
            <person name="Ament-Velasquez S.L."/>
            <person name="Kruys A."/>
            <person name="Hutchinson M.I."/>
            <person name="Powell A.J."/>
            <person name="Barry K."/>
            <person name="Miller A.N."/>
            <person name="Grigoriev I.V."/>
            <person name="Debuchy R."/>
            <person name="Gladieux P."/>
            <person name="Hiltunen Thoren M."/>
            <person name="Johannesson H."/>
        </authorList>
    </citation>
    <scope>NUCLEOTIDE SEQUENCE</scope>
    <source>
        <strain evidence="2">CBS 990.96</strain>
    </source>
</reference>
<feature type="compositionally biased region" description="Acidic residues" evidence="1">
    <location>
        <begin position="466"/>
        <end position="481"/>
    </location>
</feature>
<feature type="compositionally biased region" description="Polar residues" evidence="1">
    <location>
        <begin position="107"/>
        <end position="118"/>
    </location>
</feature>
<feature type="compositionally biased region" description="Polar residues" evidence="1">
    <location>
        <begin position="559"/>
        <end position="601"/>
    </location>
</feature>
<feature type="compositionally biased region" description="Basic and acidic residues" evidence="1">
    <location>
        <begin position="970"/>
        <end position="981"/>
    </location>
</feature>
<feature type="compositionally biased region" description="Basic and acidic residues" evidence="1">
    <location>
        <begin position="412"/>
        <end position="423"/>
    </location>
</feature>